<name>A0A4Q9MDI5_9APHY</name>
<gene>
    <name evidence="2" type="ORF">BD311DRAFT_559867</name>
</gene>
<dbReference type="AlphaFoldDB" id="A0A4Q9MDI5"/>
<dbReference type="Proteomes" id="UP000292957">
    <property type="component" value="Unassembled WGS sequence"/>
</dbReference>
<evidence type="ECO:0000256" key="1">
    <source>
        <dbReference type="SAM" id="MobiDB-lite"/>
    </source>
</evidence>
<protein>
    <submittedName>
        <fullName evidence="2">Uncharacterized protein</fullName>
    </submittedName>
</protein>
<feature type="region of interest" description="Disordered" evidence="1">
    <location>
        <begin position="1"/>
        <end position="25"/>
    </location>
</feature>
<reference evidence="2" key="1">
    <citation type="submission" date="2019-01" db="EMBL/GenBank/DDBJ databases">
        <title>Draft genome sequences of three monokaryotic isolates of the white-rot basidiomycete fungus Dichomitus squalens.</title>
        <authorList>
            <consortium name="DOE Joint Genome Institute"/>
            <person name="Lopez S.C."/>
            <person name="Andreopoulos B."/>
            <person name="Pangilinan J."/>
            <person name="Lipzen A."/>
            <person name="Riley R."/>
            <person name="Ahrendt S."/>
            <person name="Ng V."/>
            <person name="Barry K."/>
            <person name="Daum C."/>
            <person name="Grigoriev I.V."/>
            <person name="Hilden K.S."/>
            <person name="Makela M.R."/>
            <person name="de Vries R.P."/>
        </authorList>
    </citation>
    <scope>NUCLEOTIDE SEQUENCE [LARGE SCALE GENOMIC DNA]</scope>
    <source>
        <strain evidence="2">OM18370.1</strain>
    </source>
</reference>
<organism evidence="2">
    <name type="scientific">Dichomitus squalens</name>
    <dbReference type="NCBI Taxonomy" id="114155"/>
    <lineage>
        <taxon>Eukaryota</taxon>
        <taxon>Fungi</taxon>
        <taxon>Dikarya</taxon>
        <taxon>Basidiomycota</taxon>
        <taxon>Agaricomycotina</taxon>
        <taxon>Agaricomycetes</taxon>
        <taxon>Polyporales</taxon>
        <taxon>Polyporaceae</taxon>
        <taxon>Dichomitus</taxon>
    </lineage>
</organism>
<sequence>MRSRTSTRRSTSVCPSSRRSAMAPALGKEKIELLDGRDHAQDPTLVLFALHA</sequence>
<evidence type="ECO:0000313" key="2">
    <source>
        <dbReference type="EMBL" id="TBU24468.1"/>
    </source>
</evidence>
<accession>A0A4Q9MDI5</accession>
<dbReference type="EMBL" id="ML143479">
    <property type="protein sequence ID" value="TBU24468.1"/>
    <property type="molecule type" value="Genomic_DNA"/>
</dbReference>
<feature type="compositionally biased region" description="Low complexity" evidence="1">
    <location>
        <begin position="8"/>
        <end position="20"/>
    </location>
</feature>
<proteinExistence type="predicted"/>